<dbReference type="Gene3D" id="2.60.40.200">
    <property type="entry name" value="Superoxide dismutase, copper/zinc binding domain"/>
    <property type="match status" value="1"/>
</dbReference>
<evidence type="ECO:0000256" key="2">
    <source>
        <dbReference type="ARBA" id="ARBA00022723"/>
    </source>
</evidence>
<dbReference type="SUPFAM" id="SSF49329">
    <property type="entry name" value="Cu,Zn superoxide dismutase-like"/>
    <property type="match status" value="1"/>
</dbReference>
<dbReference type="PROSITE" id="PS00332">
    <property type="entry name" value="SOD_CU_ZN_2"/>
    <property type="match status" value="1"/>
</dbReference>
<keyword evidence="3 9" id="KW-0862">Zinc</keyword>
<keyword evidence="5 9" id="KW-0560">Oxidoreductase</keyword>
<comment type="cofactor">
    <cofactor evidence="9">
        <name>Zn(2+)</name>
        <dbReference type="ChEBI" id="CHEBI:29105"/>
    </cofactor>
    <text evidence="9">Binds 1 zinc ion per subunit.</text>
</comment>
<keyword evidence="4" id="KW-0049">Antioxidant</keyword>
<gene>
    <name evidence="13" type="ORF">RR46_11301</name>
</gene>
<dbReference type="FunFam" id="2.60.40.200:FF:000003">
    <property type="entry name" value="Superoxide dismutase [Cu-Zn], chloroplastic"/>
    <property type="match status" value="1"/>
</dbReference>
<dbReference type="GO" id="GO:0005507">
    <property type="term" value="F:copper ion binding"/>
    <property type="evidence" value="ECO:0007669"/>
    <property type="project" value="InterPro"/>
</dbReference>
<feature type="transmembrane region" description="Helical" evidence="10">
    <location>
        <begin position="177"/>
        <end position="198"/>
    </location>
</feature>
<accession>A0A194PRL0</accession>
<dbReference type="EC" id="1.15.1.1" evidence="9"/>
<evidence type="ECO:0000256" key="9">
    <source>
        <dbReference type="RuleBase" id="RU000393"/>
    </source>
</evidence>
<evidence type="ECO:0000259" key="12">
    <source>
        <dbReference type="Pfam" id="PF00080"/>
    </source>
</evidence>
<dbReference type="Proteomes" id="UP000053268">
    <property type="component" value="Unassembled WGS sequence"/>
</dbReference>
<dbReference type="CDD" id="cd00305">
    <property type="entry name" value="Cu-Zn_Superoxide_Dismutase"/>
    <property type="match status" value="1"/>
</dbReference>
<protein>
    <recommendedName>
        <fullName evidence="9">Superoxide dismutase [Cu-Zn]</fullName>
        <ecNumber evidence="9">1.15.1.1</ecNumber>
    </recommendedName>
</protein>
<evidence type="ECO:0000256" key="7">
    <source>
        <dbReference type="ARBA" id="ARBA00023157"/>
    </source>
</evidence>
<dbReference type="GO" id="GO:0004784">
    <property type="term" value="F:superoxide dismutase activity"/>
    <property type="evidence" value="ECO:0007669"/>
    <property type="project" value="UniProtKB-EC"/>
</dbReference>
<dbReference type="InterPro" id="IPR018152">
    <property type="entry name" value="SOD_Cu/Zn_BS"/>
</dbReference>
<reference evidence="13 14" key="1">
    <citation type="journal article" date="2015" name="Nat. Commun.">
        <title>Outbred genome sequencing and CRISPR/Cas9 gene editing in butterflies.</title>
        <authorList>
            <person name="Li X."/>
            <person name="Fan D."/>
            <person name="Zhang W."/>
            <person name="Liu G."/>
            <person name="Zhang L."/>
            <person name="Zhao L."/>
            <person name="Fang X."/>
            <person name="Chen L."/>
            <person name="Dong Y."/>
            <person name="Chen Y."/>
            <person name="Ding Y."/>
            <person name="Zhao R."/>
            <person name="Feng M."/>
            <person name="Zhu Y."/>
            <person name="Feng Y."/>
            <person name="Jiang X."/>
            <person name="Zhu D."/>
            <person name="Xiang H."/>
            <person name="Feng X."/>
            <person name="Li S."/>
            <person name="Wang J."/>
            <person name="Zhang G."/>
            <person name="Kronforst M.R."/>
            <person name="Wang W."/>
        </authorList>
    </citation>
    <scope>NUCLEOTIDE SEQUENCE [LARGE SCALE GENOMIC DNA]</scope>
    <source>
        <strain evidence="13">Ya'a_city_454_Px</strain>
        <tissue evidence="13">Whole body</tissue>
    </source>
</reference>
<evidence type="ECO:0000256" key="3">
    <source>
        <dbReference type="ARBA" id="ARBA00022833"/>
    </source>
</evidence>
<evidence type="ECO:0000256" key="11">
    <source>
        <dbReference type="SAM" id="SignalP"/>
    </source>
</evidence>
<evidence type="ECO:0000256" key="8">
    <source>
        <dbReference type="ARBA" id="ARBA00049204"/>
    </source>
</evidence>
<name>A0A194PRL0_PAPXU</name>
<comment type="similarity">
    <text evidence="1 9">Belongs to the Cu-Zn superoxide dismutase family.</text>
</comment>
<dbReference type="PROSITE" id="PS00087">
    <property type="entry name" value="SOD_CU_ZN_1"/>
    <property type="match status" value="1"/>
</dbReference>
<dbReference type="EMBL" id="KQ459595">
    <property type="protein sequence ID" value="KPI95588.1"/>
    <property type="molecule type" value="Genomic_DNA"/>
</dbReference>
<feature type="chain" id="PRO_5008263535" description="Superoxide dismutase [Cu-Zn]" evidence="11">
    <location>
        <begin position="21"/>
        <end position="200"/>
    </location>
</feature>
<dbReference type="Pfam" id="PF00080">
    <property type="entry name" value="Sod_Cu"/>
    <property type="match status" value="1"/>
</dbReference>
<keyword evidence="10" id="KW-0472">Membrane</keyword>
<feature type="domain" description="Superoxide dismutase copper/zinc binding" evidence="12">
    <location>
        <begin position="34"/>
        <end position="168"/>
    </location>
</feature>
<evidence type="ECO:0000313" key="13">
    <source>
        <dbReference type="EMBL" id="KPI95588.1"/>
    </source>
</evidence>
<keyword evidence="2 9" id="KW-0479">Metal-binding</keyword>
<dbReference type="STRING" id="66420.A0A194PRL0"/>
<keyword evidence="10" id="KW-0812">Transmembrane</keyword>
<dbReference type="InterPro" id="IPR024134">
    <property type="entry name" value="SOD_Cu/Zn_/chaperone"/>
</dbReference>
<dbReference type="InterPro" id="IPR036423">
    <property type="entry name" value="SOD-like_Cu/Zn_dom_sf"/>
</dbReference>
<keyword evidence="10" id="KW-1133">Transmembrane helix</keyword>
<comment type="function">
    <text evidence="9">Destroys radicals which are normally produced within the cells and which are toxic to biological systems.</text>
</comment>
<proteinExistence type="inferred from homology"/>
<keyword evidence="6 9" id="KW-0186">Copper</keyword>
<keyword evidence="14" id="KW-1185">Reference proteome</keyword>
<evidence type="ECO:0000256" key="1">
    <source>
        <dbReference type="ARBA" id="ARBA00010457"/>
    </source>
</evidence>
<comment type="cofactor">
    <cofactor evidence="9">
        <name>Cu cation</name>
        <dbReference type="ChEBI" id="CHEBI:23378"/>
    </cofactor>
    <text evidence="9">Binds 1 copper ion per subunit.</text>
</comment>
<sequence length="200" mass="20985">MCAKLFTSLVVICLAVEIRSENRVAIAHLISQNVTGSLTFTETANGIRVSGTITGLDVGKYGFHVHELGDTSTCDAAGAHFDPDDNTHGGRDHSVRHVGDLGNVQFVGNENPVANIDFVDNIISLRGRNSIIGRTLVLHEQEDDLGLGGNEASLNTGNAGPRVACGVIGIRSPSGPWNSSVSILPSLSLLVFAVAFVIGK</sequence>
<keyword evidence="11" id="KW-0732">Signal</keyword>
<evidence type="ECO:0000256" key="5">
    <source>
        <dbReference type="ARBA" id="ARBA00023002"/>
    </source>
</evidence>
<evidence type="ECO:0000256" key="10">
    <source>
        <dbReference type="SAM" id="Phobius"/>
    </source>
</evidence>
<comment type="catalytic activity">
    <reaction evidence="8 9">
        <text>2 superoxide + 2 H(+) = H2O2 + O2</text>
        <dbReference type="Rhea" id="RHEA:20696"/>
        <dbReference type="ChEBI" id="CHEBI:15378"/>
        <dbReference type="ChEBI" id="CHEBI:15379"/>
        <dbReference type="ChEBI" id="CHEBI:16240"/>
        <dbReference type="ChEBI" id="CHEBI:18421"/>
        <dbReference type="EC" id="1.15.1.1"/>
    </reaction>
</comment>
<dbReference type="InterPro" id="IPR001424">
    <property type="entry name" value="SOD_Cu_Zn_dom"/>
</dbReference>
<evidence type="ECO:0000256" key="6">
    <source>
        <dbReference type="ARBA" id="ARBA00023008"/>
    </source>
</evidence>
<evidence type="ECO:0000313" key="14">
    <source>
        <dbReference type="Proteomes" id="UP000053268"/>
    </source>
</evidence>
<dbReference type="PRINTS" id="PR00068">
    <property type="entry name" value="CUZNDISMTASE"/>
</dbReference>
<keyword evidence="7" id="KW-1015">Disulfide bond</keyword>
<dbReference type="AlphaFoldDB" id="A0A194PRL0"/>
<evidence type="ECO:0000256" key="4">
    <source>
        <dbReference type="ARBA" id="ARBA00022862"/>
    </source>
</evidence>
<feature type="signal peptide" evidence="11">
    <location>
        <begin position="1"/>
        <end position="20"/>
    </location>
</feature>
<organism evidence="13 14">
    <name type="scientific">Papilio xuthus</name>
    <name type="common">Asian swallowtail butterfly</name>
    <dbReference type="NCBI Taxonomy" id="66420"/>
    <lineage>
        <taxon>Eukaryota</taxon>
        <taxon>Metazoa</taxon>
        <taxon>Ecdysozoa</taxon>
        <taxon>Arthropoda</taxon>
        <taxon>Hexapoda</taxon>
        <taxon>Insecta</taxon>
        <taxon>Pterygota</taxon>
        <taxon>Neoptera</taxon>
        <taxon>Endopterygota</taxon>
        <taxon>Lepidoptera</taxon>
        <taxon>Glossata</taxon>
        <taxon>Ditrysia</taxon>
        <taxon>Papilionoidea</taxon>
        <taxon>Papilionidae</taxon>
        <taxon>Papilioninae</taxon>
        <taxon>Papilio</taxon>
    </lineage>
</organism>
<dbReference type="PANTHER" id="PTHR10003">
    <property type="entry name" value="SUPEROXIDE DISMUTASE CU-ZN -RELATED"/>
    <property type="match status" value="1"/>
</dbReference>